<feature type="region of interest" description="Disordered" evidence="2">
    <location>
        <begin position="94"/>
        <end position="129"/>
    </location>
</feature>
<dbReference type="Proteomes" id="UP000777784">
    <property type="component" value="Unassembled WGS sequence"/>
</dbReference>
<evidence type="ECO:0000256" key="1">
    <source>
        <dbReference type="ARBA" id="ARBA00022845"/>
    </source>
</evidence>
<proteinExistence type="predicted"/>
<dbReference type="Gene3D" id="3.30.505.50">
    <property type="entry name" value="Sigma 54 modulation/S30EA ribosomal protein, C-terminal domain"/>
    <property type="match status" value="1"/>
</dbReference>
<protein>
    <submittedName>
        <fullName evidence="4">Ribosome-associated translation inhibitor RaiA</fullName>
    </submittedName>
</protein>
<dbReference type="InterPro" id="IPR050574">
    <property type="entry name" value="HPF/YfiA_ribosome-assoc"/>
</dbReference>
<dbReference type="InterPro" id="IPR038416">
    <property type="entry name" value="Ribosom_S30AE_C_sf"/>
</dbReference>
<dbReference type="PANTHER" id="PTHR33231">
    <property type="entry name" value="30S RIBOSOMAL PROTEIN"/>
    <property type="match status" value="1"/>
</dbReference>
<accession>A0A948W2D3</accession>
<evidence type="ECO:0000313" key="5">
    <source>
        <dbReference type="Proteomes" id="UP000777784"/>
    </source>
</evidence>
<name>A0A948W2D3_UNCEI</name>
<dbReference type="InterPro" id="IPR032528">
    <property type="entry name" value="Ribosom_S30AE_C"/>
</dbReference>
<evidence type="ECO:0000256" key="2">
    <source>
        <dbReference type="SAM" id="MobiDB-lite"/>
    </source>
</evidence>
<feature type="compositionally biased region" description="Acidic residues" evidence="2">
    <location>
        <begin position="114"/>
        <end position="129"/>
    </location>
</feature>
<dbReference type="GO" id="GO:0045900">
    <property type="term" value="P:negative regulation of translational elongation"/>
    <property type="evidence" value="ECO:0007669"/>
    <property type="project" value="TreeGrafter"/>
</dbReference>
<dbReference type="NCBIfam" id="TIGR00741">
    <property type="entry name" value="yfiA"/>
    <property type="match status" value="1"/>
</dbReference>
<dbReference type="EMBL" id="JAHJDP010000018">
    <property type="protein sequence ID" value="MBU2689827.1"/>
    <property type="molecule type" value="Genomic_DNA"/>
</dbReference>
<dbReference type="InterPro" id="IPR003489">
    <property type="entry name" value="RHF/RaiA"/>
</dbReference>
<dbReference type="CDD" id="cd00552">
    <property type="entry name" value="RaiA"/>
    <property type="match status" value="1"/>
</dbReference>
<dbReference type="GO" id="GO:0022627">
    <property type="term" value="C:cytosolic small ribosomal subunit"/>
    <property type="evidence" value="ECO:0007669"/>
    <property type="project" value="TreeGrafter"/>
</dbReference>
<dbReference type="Pfam" id="PF02482">
    <property type="entry name" value="Ribosomal_S30AE"/>
    <property type="match status" value="1"/>
</dbReference>
<dbReference type="GO" id="GO:0043024">
    <property type="term" value="F:ribosomal small subunit binding"/>
    <property type="evidence" value="ECO:0007669"/>
    <property type="project" value="TreeGrafter"/>
</dbReference>
<dbReference type="InterPro" id="IPR036567">
    <property type="entry name" value="RHF-like"/>
</dbReference>
<sequence>MDIITTARHTELTPEIREHAEKRLRKLERYVSDLQEVHLIINKEKYRHVAEVTLRAKGTNIVSSDESSDLLTSIDRVVDRVERQVKKIRARLKDRGKARRQSSRRVMTSAEPGFVEEEEPVDEVQEDESYPPVVVPRQEIFRTEPTTVSKAVDELRLQEEDVLLFRNEKTGVVSLVYMRPDGNVGFAEAL</sequence>
<organism evidence="4 5">
    <name type="scientific">Eiseniibacteriota bacterium</name>
    <dbReference type="NCBI Taxonomy" id="2212470"/>
    <lineage>
        <taxon>Bacteria</taxon>
        <taxon>Candidatus Eiseniibacteriota</taxon>
    </lineage>
</organism>
<keyword evidence="1" id="KW-0810">Translation regulation</keyword>
<gene>
    <name evidence="4" type="primary">raiA</name>
    <name evidence="4" type="ORF">KJ970_02790</name>
</gene>
<dbReference type="Pfam" id="PF16321">
    <property type="entry name" value="Ribosom_S30AE_C"/>
    <property type="match status" value="1"/>
</dbReference>
<dbReference type="Gene3D" id="3.30.160.100">
    <property type="entry name" value="Ribosome hibernation promotion factor-like"/>
    <property type="match status" value="1"/>
</dbReference>
<dbReference type="SUPFAM" id="SSF69754">
    <property type="entry name" value="Ribosome binding protein Y (YfiA homologue)"/>
    <property type="match status" value="1"/>
</dbReference>
<evidence type="ECO:0000313" key="4">
    <source>
        <dbReference type="EMBL" id="MBU2689827.1"/>
    </source>
</evidence>
<dbReference type="AlphaFoldDB" id="A0A948W2D3"/>
<reference evidence="4" key="1">
    <citation type="submission" date="2021-05" db="EMBL/GenBank/DDBJ databases">
        <title>Energy efficiency and biological interactions define the core microbiome of deep oligotrophic groundwater.</title>
        <authorList>
            <person name="Mehrshad M."/>
            <person name="Lopez-Fernandez M."/>
            <person name="Bell E."/>
            <person name="Bernier-Latmani R."/>
            <person name="Bertilsson S."/>
            <person name="Dopson M."/>
        </authorList>
    </citation>
    <scope>NUCLEOTIDE SEQUENCE</scope>
    <source>
        <strain evidence="4">Modern_marine.mb.64</strain>
    </source>
</reference>
<dbReference type="PANTHER" id="PTHR33231:SF1">
    <property type="entry name" value="30S RIBOSOMAL PROTEIN"/>
    <property type="match status" value="1"/>
</dbReference>
<evidence type="ECO:0000259" key="3">
    <source>
        <dbReference type="Pfam" id="PF16321"/>
    </source>
</evidence>
<feature type="domain" description="Sigma 54 modulation/S30EA ribosomal protein C-terminal" evidence="3">
    <location>
        <begin position="135"/>
        <end position="185"/>
    </location>
</feature>
<comment type="caution">
    <text evidence="4">The sequence shown here is derived from an EMBL/GenBank/DDBJ whole genome shotgun (WGS) entry which is preliminary data.</text>
</comment>